<dbReference type="PANTHER" id="PTHR43174">
    <property type="entry name" value="UDP-N-ACETYLGLUCOSAMINE 2-EPIMERASE"/>
    <property type="match status" value="1"/>
</dbReference>
<dbReference type="RefSeq" id="WP_122626525.1">
    <property type="nucleotide sequence ID" value="NZ_UPPP01000056.1"/>
</dbReference>
<evidence type="ECO:0000313" key="3">
    <source>
        <dbReference type="Proteomes" id="UP000277811"/>
    </source>
</evidence>
<dbReference type="SUPFAM" id="SSF53756">
    <property type="entry name" value="UDP-Glycosyltransferase/glycogen phosphorylase"/>
    <property type="match status" value="1"/>
</dbReference>
<dbReference type="GO" id="GO:0004553">
    <property type="term" value="F:hydrolase activity, hydrolyzing O-glycosyl compounds"/>
    <property type="evidence" value="ECO:0007669"/>
    <property type="project" value="InterPro"/>
</dbReference>
<evidence type="ECO:0000259" key="1">
    <source>
        <dbReference type="Pfam" id="PF02350"/>
    </source>
</evidence>
<dbReference type="GO" id="GO:0006047">
    <property type="term" value="P:UDP-N-acetylglucosamine metabolic process"/>
    <property type="evidence" value="ECO:0007669"/>
    <property type="project" value="InterPro"/>
</dbReference>
<dbReference type="InterPro" id="IPR029767">
    <property type="entry name" value="WecB-like"/>
</dbReference>
<organism evidence="2 3">
    <name type="scientific">Lucifera butyrica</name>
    <dbReference type="NCBI Taxonomy" id="1351585"/>
    <lineage>
        <taxon>Bacteria</taxon>
        <taxon>Bacillati</taxon>
        <taxon>Bacillota</taxon>
        <taxon>Negativicutes</taxon>
        <taxon>Veillonellales</taxon>
        <taxon>Veillonellaceae</taxon>
        <taxon>Lucifera</taxon>
    </lineage>
</organism>
<dbReference type="AlphaFoldDB" id="A0A498QZB8"/>
<name>A0A498QZB8_9FIRM</name>
<dbReference type="OrthoDB" id="9803238at2"/>
<reference evidence="2 3" key="1">
    <citation type="submission" date="2018-06" db="EMBL/GenBank/DDBJ databases">
        <authorList>
            <person name="Strepis N."/>
        </authorList>
    </citation>
    <scope>NUCLEOTIDE SEQUENCE [LARGE SCALE GENOMIC DNA]</scope>
    <source>
        <strain evidence="2">LUCI</strain>
    </source>
</reference>
<sequence>MKKRKILGVTGIRSEYDIMSSVFAAIQNHSQLDLELIVTGAHLSQNYGYTVQEIKKDGFKIADEIESLINSDRLSARIKGLAIQLQGMIQTVTRLQPDFLLVLGDREESISTALTGAYMNIPVAHIAGGDRVVGNVDDQVRHAVTKLAHVHFVTNQESYERILKLGEQEFRLFNTGNPGLDRLLKVPCLSRTELSERLQFEIGQDEPLILLIQHVISTETQAAYYQMKQSLEAIKKLGIKTIISYPNSDAGGQQLIKAIEEYKELPFVYAAPNIPRLEFVNLMRMAGCLLGNSSAGILEAPLLKLPVVNVGNRQKGRLHAGNVQFVPHDIEAICQAVNKALFDQSYRDQVGRCINPYGDGHAAEKIAGILAAISIDEKLLVKDITY</sequence>
<dbReference type="InterPro" id="IPR020004">
    <property type="entry name" value="UDP-GlcNAc_Epase"/>
</dbReference>
<dbReference type="EMBL" id="UPPP01000056">
    <property type="protein sequence ID" value="VBB05536.1"/>
    <property type="molecule type" value="Genomic_DNA"/>
</dbReference>
<protein>
    <submittedName>
        <fullName evidence="2">Udp-n-acetylglucosamine 2-epimerase</fullName>
    </submittedName>
</protein>
<dbReference type="Gene3D" id="3.40.50.2000">
    <property type="entry name" value="Glycogen Phosphorylase B"/>
    <property type="match status" value="2"/>
</dbReference>
<dbReference type="PANTHER" id="PTHR43174:SF3">
    <property type="entry name" value="UDP-N-ACETYLGLUCOSAMINE 2-EPIMERASE"/>
    <property type="match status" value="1"/>
</dbReference>
<feature type="domain" description="UDP-N-acetylglucosamine 2-epimerase" evidence="1">
    <location>
        <begin position="25"/>
        <end position="370"/>
    </location>
</feature>
<keyword evidence="3" id="KW-1185">Reference proteome</keyword>
<dbReference type="Proteomes" id="UP000277811">
    <property type="component" value="Unassembled WGS sequence"/>
</dbReference>
<gene>
    <name evidence="2" type="ORF">LUCI_0746</name>
</gene>
<dbReference type="NCBIfam" id="TIGR03568">
    <property type="entry name" value="NeuC_NnaA"/>
    <property type="match status" value="1"/>
</dbReference>
<proteinExistence type="predicted"/>
<dbReference type="InterPro" id="IPR003331">
    <property type="entry name" value="UDP_GlcNAc_Epimerase_2_dom"/>
</dbReference>
<accession>A0A498QZB8</accession>
<evidence type="ECO:0000313" key="2">
    <source>
        <dbReference type="EMBL" id="VBB05536.1"/>
    </source>
</evidence>
<dbReference type="Pfam" id="PF02350">
    <property type="entry name" value="Epimerase_2"/>
    <property type="match status" value="1"/>
</dbReference>